<keyword evidence="1" id="KW-1133">Transmembrane helix</keyword>
<dbReference type="EMBL" id="WJXA01000002">
    <property type="protein sequence ID" value="KAF7151338.1"/>
    <property type="molecule type" value="Genomic_DNA"/>
</dbReference>
<proteinExistence type="predicted"/>
<dbReference type="Proteomes" id="UP000626092">
    <property type="component" value="Unassembled WGS sequence"/>
</dbReference>
<protein>
    <submittedName>
        <fullName evidence="2">Uncharacterized protein</fullName>
    </submittedName>
</protein>
<accession>A0A834HDY4</accession>
<gene>
    <name evidence="2" type="ORF">RHSIM_Rhsim02G0089400</name>
</gene>
<evidence type="ECO:0000313" key="2">
    <source>
        <dbReference type="EMBL" id="KAF7151338.1"/>
    </source>
</evidence>
<evidence type="ECO:0000313" key="3">
    <source>
        <dbReference type="Proteomes" id="UP000626092"/>
    </source>
</evidence>
<keyword evidence="1" id="KW-0812">Transmembrane</keyword>
<keyword evidence="1" id="KW-0472">Membrane</keyword>
<sequence>MGNQWSKIISTPNYYLKKKTSWLGLGSTLVCMIALSFLICVVCFEYPKAMRSPVLLIIILFILICFGAGGTQGQTRRIADDEMAALSEIAQQLGKKDWNLSLNECDENGNWHTPVMDGLYNSTINCTCLGDGCHISAMYASIPF</sequence>
<dbReference type="AlphaFoldDB" id="A0A834HDY4"/>
<dbReference type="OrthoDB" id="1713153at2759"/>
<keyword evidence="3" id="KW-1185">Reference proteome</keyword>
<reference evidence="2" key="1">
    <citation type="submission" date="2019-11" db="EMBL/GenBank/DDBJ databases">
        <authorList>
            <person name="Liu Y."/>
            <person name="Hou J."/>
            <person name="Li T.-Q."/>
            <person name="Guan C.-H."/>
            <person name="Wu X."/>
            <person name="Wu H.-Z."/>
            <person name="Ling F."/>
            <person name="Zhang R."/>
            <person name="Shi X.-G."/>
            <person name="Ren J.-P."/>
            <person name="Chen E.-F."/>
            <person name="Sun J.-M."/>
        </authorList>
    </citation>
    <scope>NUCLEOTIDE SEQUENCE</scope>
    <source>
        <strain evidence="2">Adult_tree_wgs_1</strain>
        <tissue evidence="2">Leaves</tissue>
    </source>
</reference>
<organism evidence="2 3">
    <name type="scientific">Rhododendron simsii</name>
    <name type="common">Sims's rhododendron</name>
    <dbReference type="NCBI Taxonomy" id="118357"/>
    <lineage>
        <taxon>Eukaryota</taxon>
        <taxon>Viridiplantae</taxon>
        <taxon>Streptophyta</taxon>
        <taxon>Embryophyta</taxon>
        <taxon>Tracheophyta</taxon>
        <taxon>Spermatophyta</taxon>
        <taxon>Magnoliopsida</taxon>
        <taxon>eudicotyledons</taxon>
        <taxon>Gunneridae</taxon>
        <taxon>Pentapetalae</taxon>
        <taxon>asterids</taxon>
        <taxon>Ericales</taxon>
        <taxon>Ericaceae</taxon>
        <taxon>Ericoideae</taxon>
        <taxon>Rhodoreae</taxon>
        <taxon>Rhododendron</taxon>
    </lineage>
</organism>
<evidence type="ECO:0000256" key="1">
    <source>
        <dbReference type="SAM" id="Phobius"/>
    </source>
</evidence>
<name>A0A834HDY4_RHOSS</name>
<feature type="transmembrane region" description="Helical" evidence="1">
    <location>
        <begin position="50"/>
        <end position="69"/>
    </location>
</feature>
<comment type="caution">
    <text evidence="2">The sequence shown here is derived from an EMBL/GenBank/DDBJ whole genome shotgun (WGS) entry which is preliminary data.</text>
</comment>
<feature type="transmembrane region" description="Helical" evidence="1">
    <location>
        <begin position="21"/>
        <end position="44"/>
    </location>
</feature>